<dbReference type="Gene3D" id="3.30.1250.10">
    <property type="entry name" value="Ribosome maturation protein SBDS, N-terminal domain"/>
    <property type="match status" value="1"/>
</dbReference>
<proteinExistence type="predicted"/>
<protein>
    <recommendedName>
        <fullName evidence="2">Ribosome maturation protein SDO1/SBDS N-terminal domain-containing protein</fullName>
    </recommendedName>
</protein>
<evidence type="ECO:0000256" key="1">
    <source>
        <dbReference type="SAM" id="MobiDB-lite"/>
    </source>
</evidence>
<dbReference type="AlphaFoldDB" id="A0AA38VR23"/>
<evidence type="ECO:0000259" key="2">
    <source>
        <dbReference type="Pfam" id="PF01172"/>
    </source>
</evidence>
<name>A0AA38VR23_9PEZI</name>
<reference evidence="3" key="1">
    <citation type="submission" date="2022-07" db="EMBL/GenBank/DDBJ databases">
        <title>Fungi with potential for degradation of polypropylene.</title>
        <authorList>
            <person name="Gostincar C."/>
        </authorList>
    </citation>
    <scope>NUCLEOTIDE SEQUENCE</scope>
    <source>
        <strain evidence="3">EXF-13308</strain>
    </source>
</reference>
<keyword evidence="4" id="KW-1185">Reference proteome</keyword>
<gene>
    <name evidence="3" type="ORF">NKR23_g513</name>
</gene>
<feature type="region of interest" description="Disordered" evidence="1">
    <location>
        <begin position="94"/>
        <end position="114"/>
    </location>
</feature>
<sequence length="114" mass="12687">MARGGAEQIKLHFKGKSDDFLVFLDDVETYKKWLNDKSIPLTQFVSSFEVFVTHKQGAQGTFDQASKASLDNEFGTHNDDEVIKKILETGSLQESHLVERQGNRNDSNGGLLAA</sequence>
<dbReference type="EMBL" id="JANBVO010000001">
    <property type="protein sequence ID" value="KAJ9157956.1"/>
    <property type="molecule type" value="Genomic_DNA"/>
</dbReference>
<accession>A0AA38VR23</accession>
<dbReference type="InterPro" id="IPR036786">
    <property type="entry name" value="Ribosome_mat_SBDS_N_sf"/>
</dbReference>
<dbReference type="Pfam" id="PF01172">
    <property type="entry name" value="SBDS_N"/>
    <property type="match status" value="1"/>
</dbReference>
<evidence type="ECO:0000313" key="4">
    <source>
        <dbReference type="Proteomes" id="UP001174694"/>
    </source>
</evidence>
<dbReference type="InterPro" id="IPR019783">
    <property type="entry name" value="SDO1/SBDS_N"/>
</dbReference>
<organism evidence="3 4">
    <name type="scientific">Pleurostoma richardsiae</name>
    <dbReference type="NCBI Taxonomy" id="41990"/>
    <lineage>
        <taxon>Eukaryota</taxon>
        <taxon>Fungi</taxon>
        <taxon>Dikarya</taxon>
        <taxon>Ascomycota</taxon>
        <taxon>Pezizomycotina</taxon>
        <taxon>Sordariomycetes</taxon>
        <taxon>Sordariomycetidae</taxon>
        <taxon>Calosphaeriales</taxon>
        <taxon>Pleurostomataceae</taxon>
        <taxon>Pleurostoma</taxon>
    </lineage>
</organism>
<dbReference type="SUPFAM" id="SSF89895">
    <property type="entry name" value="FYSH domain"/>
    <property type="match status" value="1"/>
</dbReference>
<comment type="caution">
    <text evidence="3">The sequence shown here is derived from an EMBL/GenBank/DDBJ whole genome shotgun (WGS) entry which is preliminary data.</text>
</comment>
<evidence type="ECO:0000313" key="3">
    <source>
        <dbReference type="EMBL" id="KAJ9157956.1"/>
    </source>
</evidence>
<dbReference type="Proteomes" id="UP001174694">
    <property type="component" value="Unassembled WGS sequence"/>
</dbReference>
<feature type="domain" description="Ribosome maturation protein SDO1/SBDS N-terminal" evidence="2">
    <location>
        <begin position="8"/>
        <end position="96"/>
    </location>
</feature>